<comment type="similarity">
    <text evidence="1">Belongs to the DinB family.</text>
</comment>
<dbReference type="KEGG" id="cchl:FPL14_15035"/>
<dbReference type="Proteomes" id="UP000515679">
    <property type="component" value="Chromosome"/>
</dbReference>
<feature type="binding site" evidence="3">
    <location>
        <position position="48"/>
    </location>
    <ligand>
        <name>a divalent metal cation</name>
        <dbReference type="ChEBI" id="CHEBI:60240"/>
    </ligand>
</feature>
<evidence type="ECO:0000256" key="2">
    <source>
        <dbReference type="ARBA" id="ARBA00022723"/>
    </source>
</evidence>
<dbReference type="AlphaFoldDB" id="A0A7G5BZI2"/>
<sequence length="167" mass="18621">MYTTINDFAAEWESEARLTQKLLDGLTDESLPQPIGPGRRTLGQLAWHLVTSVRYMSSLGLNIEGSDEADDGSTPESAARIAEQYRKLSLSLSQAVRAKWNDDSLREKQTIMGQEWGNGDSLRFTVMHQAHHRGQLTVLVIQAGLRPPEIYGPIYDDWIDKGLAPLA</sequence>
<evidence type="ECO:0000256" key="3">
    <source>
        <dbReference type="PIRSR" id="PIRSR607837-1"/>
    </source>
</evidence>
<keyword evidence="5" id="KW-1185">Reference proteome</keyword>
<dbReference type="InterPro" id="IPR034660">
    <property type="entry name" value="DinB/YfiT-like"/>
</dbReference>
<accession>A0A7G5BZI2</accession>
<organism evidence="4 5">
    <name type="scientific">Cohnella cholangitidis</name>
    <dbReference type="NCBI Taxonomy" id="2598458"/>
    <lineage>
        <taxon>Bacteria</taxon>
        <taxon>Bacillati</taxon>
        <taxon>Bacillota</taxon>
        <taxon>Bacilli</taxon>
        <taxon>Bacillales</taxon>
        <taxon>Paenibacillaceae</taxon>
        <taxon>Cohnella</taxon>
    </lineage>
</organism>
<dbReference type="InterPro" id="IPR007837">
    <property type="entry name" value="DinB"/>
</dbReference>
<feature type="binding site" evidence="3">
    <location>
        <position position="132"/>
    </location>
    <ligand>
        <name>a divalent metal cation</name>
        <dbReference type="ChEBI" id="CHEBI:60240"/>
    </ligand>
</feature>
<dbReference type="GO" id="GO:0046872">
    <property type="term" value="F:metal ion binding"/>
    <property type="evidence" value="ECO:0007669"/>
    <property type="project" value="UniProtKB-KW"/>
</dbReference>
<evidence type="ECO:0000313" key="4">
    <source>
        <dbReference type="EMBL" id="QMV42366.1"/>
    </source>
</evidence>
<proteinExistence type="inferred from homology"/>
<name>A0A7G5BZI2_9BACL</name>
<feature type="binding site" evidence="3">
    <location>
        <position position="128"/>
    </location>
    <ligand>
        <name>a divalent metal cation</name>
        <dbReference type="ChEBI" id="CHEBI:60240"/>
    </ligand>
</feature>
<gene>
    <name evidence="4" type="ORF">FPL14_15035</name>
</gene>
<evidence type="ECO:0008006" key="6">
    <source>
        <dbReference type="Google" id="ProtNLM"/>
    </source>
</evidence>
<evidence type="ECO:0000313" key="5">
    <source>
        <dbReference type="Proteomes" id="UP000515679"/>
    </source>
</evidence>
<protein>
    <recommendedName>
        <fullName evidence="6">Damage-inducible protein DinB</fullName>
    </recommendedName>
</protein>
<reference evidence="4 5" key="1">
    <citation type="submission" date="2019-07" db="EMBL/GenBank/DDBJ databases">
        <authorList>
            <person name="Kim J.K."/>
            <person name="Cheong H.-M."/>
            <person name="Choi Y."/>
            <person name="Hwang K.J."/>
            <person name="Lee S."/>
            <person name="Choi C."/>
        </authorList>
    </citation>
    <scope>NUCLEOTIDE SEQUENCE [LARGE SCALE GENOMIC DNA]</scope>
    <source>
        <strain evidence="4 5">KS 22</strain>
    </source>
</reference>
<dbReference type="SUPFAM" id="SSF109854">
    <property type="entry name" value="DinB/YfiT-like putative metalloenzymes"/>
    <property type="match status" value="1"/>
</dbReference>
<dbReference type="Gene3D" id="1.20.120.450">
    <property type="entry name" value="dinb family like domain"/>
    <property type="match status" value="1"/>
</dbReference>
<evidence type="ECO:0000256" key="1">
    <source>
        <dbReference type="ARBA" id="ARBA00008635"/>
    </source>
</evidence>
<dbReference type="EMBL" id="CP041969">
    <property type="protein sequence ID" value="QMV42366.1"/>
    <property type="molecule type" value="Genomic_DNA"/>
</dbReference>
<keyword evidence="2 3" id="KW-0479">Metal-binding</keyword>
<dbReference type="RefSeq" id="WP_182303757.1">
    <property type="nucleotide sequence ID" value="NZ_CP041969.1"/>
</dbReference>
<dbReference type="Pfam" id="PF05163">
    <property type="entry name" value="DinB"/>
    <property type="match status" value="1"/>
</dbReference>